<proteinExistence type="inferred from homology"/>
<accession>A0A4R5C3X9</accession>
<dbReference type="PANTHER" id="PTHR43884">
    <property type="entry name" value="ACYL-COA DEHYDROGENASE"/>
    <property type="match status" value="1"/>
</dbReference>
<dbReference type="FunFam" id="1.20.140.10:FF:000004">
    <property type="entry name" value="Acyl-CoA dehydrogenase FadE25"/>
    <property type="match status" value="1"/>
</dbReference>
<dbReference type="InterPro" id="IPR013786">
    <property type="entry name" value="AcylCoA_DH/ox_N"/>
</dbReference>
<dbReference type="PROSITE" id="PS00073">
    <property type="entry name" value="ACYL_COA_DH_2"/>
    <property type="match status" value="1"/>
</dbReference>
<evidence type="ECO:0000259" key="8">
    <source>
        <dbReference type="Pfam" id="PF02771"/>
    </source>
</evidence>
<dbReference type="InterPro" id="IPR036250">
    <property type="entry name" value="AcylCo_DH-like_C"/>
</dbReference>
<keyword evidence="4 5" id="KW-0274">FAD</keyword>
<reference evidence="9 10" key="1">
    <citation type="submission" date="2019-03" db="EMBL/GenBank/DDBJ databases">
        <title>Draft genome sequences of novel Actinobacteria.</title>
        <authorList>
            <person name="Sahin N."/>
            <person name="Ay H."/>
            <person name="Saygin H."/>
        </authorList>
    </citation>
    <scope>NUCLEOTIDE SEQUENCE [LARGE SCALE GENOMIC DNA]</scope>
    <source>
        <strain evidence="9 10">H3C3</strain>
    </source>
</reference>
<protein>
    <submittedName>
        <fullName evidence="9">Acyl-CoA dehydrogenase</fullName>
    </submittedName>
</protein>
<evidence type="ECO:0000313" key="10">
    <source>
        <dbReference type="Proteomes" id="UP000294513"/>
    </source>
</evidence>
<dbReference type="Proteomes" id="UP000294513">
    <property type="component" value="Unassembled WGS sequence"/>
</dbReference>
<dbReference type="PANTHER" id="PTHR43884:SF12">
    <property type="entry name" value="ISOVALERYL-COA DEHYDROGENASE, MITOCHONDRIAL-RELATED"/>
    <property type="match status" value="1"/>
</dbReference>
<comment type="similarity">
    <text evidence="2 5">Belongs to the acyl-CoA dehydrogenase family.</text>
</comment>
<dbReference type="Pfam" id="PF02771">
    <property type="entry name" value="Acyl-CoA_dh_N"/>
    <property type="match status" value="1"/>
</dbReference>
<evidence type="ECO:0000256" key="1">
    <source>
        <dbReference type="ARBA" id="ARBA00001974"/>
    </source>
</evidence>
<dbReference type="InterPro" id="IPR037069">
    <property type="entry name" value="AcylCoA_DH/ox_N_sf"/>
</dbReference>
<feature type="domain" description="Acyl-CoA oxidase/dehydrogenase middle" evidence="7">
    <location>
        <begin position="131"/>
        <end position="228"/>
    </location>
</feature>
<dbReference type="GO" id="GO:0050660">
    <property type="term" value="F:flavin adenine dinucleotide binding"/>
    <property type="evidence" value="ECO:0007669"/>
    <property type="project" value="InterPro"/>
</dbReference>
<evidence type="ECO:0000259" key="7">
    <source>
        <dbReference type="Pfam" id="PF02770"/>
    </source>
</evidence>
<dbReference type="AlphaFoldDB" id="A0A4R5C3X9"/>
<gene>
    <name evidence="9" type="ORF">E1298_08860</name>
</gene>
<dbReference type="SUPFAM" id="SSF56645">
    <property type="entry name" value="Acyl-CoA dehydrogenase NM domain-like"/>
    <property type="match status" value="1"/>
</dbReference>
<sequence>MTSPDSTPFSLEPSEDVREVREWVHAFARDVIRPAAEEWDEREETPWPLIQEASKVGLYSLDFFATQWLEPTGLGIPVAFEELFWGDAGIALSIVGTGLAAASIAAVGTPDQINEWVPQMFGTPDDVRLGAFCASEPDAGSDVGSIRARAVFDEAKDEWVLDGTKTWATNGGIADVHVVVASVHPDLGSRGQASFIVPPNTPGLKQGQKFRKHGIRASHTAEVVLDGVRIPSRLIIGGKEKFDERIARVREGKRAKGQAAMKTFETTRPSVGAMALGVGRAAYDYALGYAREREQFGKKIGDFQAIAFKLADMKCQVDAARLMVWRAAWMARTGKDFENAEGSMAKLMASEMAVRVTEEAIQILGGNGYTREYPVERMHRDAKIFTIFEGTSEIQRLVIGRTLTGLPVR</sequence>
<dbReference type="InterPro" id="IPR006091">
    <property type="entry name" value="Acyl-CoA_Oxase/DH_mid-dom"/>
</dbReference>
<evidence type="ECO:0000256" key="3">
    <source>
        <dbReference type="ARBA" id="ARBA00022630"/>
    </source>
</evidence>
<evidence type="ECO:0000256" key="4">
    <source>
        <dbReference type="ARBA" id="ARBA00022827"/>
    </source>
</evidence>
<evidence type="ECO:0000256" key="5">
    <source>
        <dbReference type="RuleBase" id="RU362125"/>
    </source>
</evidence>
<dbReference type="Pfam" id="PF00441">
    <property type="entry name" value="Acyl-CoA_dh_1"/>
    <property type="match status" value="1"/>
</dbReference>
<comment type="cofactor">
    <cofactor evidence="1 5">
        <name>FAD</name>
        <dbReference type="ChEBI" id="CHEBI:57692"/>
    </cofactor>
</comment>
<dbReference type="RefSeq" id="WP_131890924.1">
    <property type="nucleotide sequence ID" value="NZ_SMKU01000028.1"/>
</dbReference>
<dbReference type="EMBL" id="SMKU01000028">
    <property type="protein sequence ID" value="TDD93635.1"/>
    <property type="molecule type" value="Genomic_DNA"/>
</dbReference>
<dbReference type="Gene3D" id="1.20.140.10">
    <property type="entry name" value="Butyryl-CoA Dehydrogenase, subunit A, domain 3"/>
    <property type="match status" value="1"/>
</dbReference>
<evidence type="ECO:0000313" key="9">
    <source>
        <dbReference type="EMBL" id="TDD93635.1"/>
    </source>
</evidence>
<keyword evidence="5" id="KW-0560">Oxidoreductase</keyword>
<feature type="domain" description="Acyl-CoA dehydrogenase/oxidase N-terminal" evidence="8">
    <location>
        <begin position="14"/>
        <end position="120"/>
    </location>
</feature>
<dbReference type="InterPro" id="IPR006089">
    <property type="entry name" value="Acyl-CoA_DH_CS"/>
</dbReference>
<comment type="caution">
    <text evidence="9">The sequence shown here is derived from an EMBL/GenBank/DDBJ whole genome shotgun (WGS) entry which is preliminary data.</text>
</comment>
<keyword evidence="10" id="KW-1185">Reference proteome</keyword>
<dbReference type="Pfam" id="PF02770">
    <property type="entry name" value="Acyl-CoA_dh_M"/>
    <property type="match status" value="1"/>
</dbReference>
<dbReference type="InterPro" id="IPR009100">
    <property type="entry name" value="AcylCoA_DH/oxidase_NM_dom_sf"/>
</dbReference>
<name>A0A4R5C3X9_9ACTN</name>
<organism evidence="9 10">
    <name type="scientific">Actinomadura rubrisoli</name>
    <dbReference type="NCBI Taxonomy" id="2530368"/>
    <lineage>
        <taxon>Bacteria</taxon>
        <taxon>Bacillati</taxon>
        <taxon>Actinomycetota</taxon>
        <taxon>Actinomycetes</taxon>
        <taxon>Streptosporangiales</taxon>
        <taxon>Thermomonosporaceae</taxon>
        <taxon>Actinomadura</taxon>
    </lineage>
</organism>
<dbReference type="InterPro" id="IPR046373">
    <property type="entry name" value="Acyl-CoA_Oxase/DH_mid-dom_sf"/>
</dbReference>
<dbReference type="Gene3D" id="2.40.110.10">
    <property type="entry name" value="Butyryl-CoA Dehydrogenase, subunit A, domain 2"/>
    <property type="match status" value="1"/>
</dbReference>
<feature type="domain" description="Acyl-CoA dehydrogenase/oxidase C-terminal" evidence="6">
    <location>
        <begin position="259"/>
        <end position="403"/>
    </location>
</feature>
<dbReference type="InterPro" id="IPR009075">
    <property type="entry name" value="AcylCo_DH/oxidase_C"/>
</dbReference>
<evidence type="ECO:0000256" key="2">
    <source>
        <dbReference type="ARBA" id="ARBA00009347"/>
    </source>
</evidence>
<dbReference type="Gene3D" id="1.10.540.10">
    <property type="entry name" value="Acyl-CoA dehydrogenase/oxidase, N-terminal domain"/>
    <property type="match status" value="1"/>
</dbReference>
<dbReference type="OrthoDB" id="8876745at2"/>
<dbReference type="GO" id="GO:0003995">
    <property type="term" value="F:acyl-CoA dehydrogenase activity"/>
    <property type="evidence" value="ECO:0007669"/>
    <property type="project" value="InterPro"/>
</dbReference>
<evidence type="ECO:0000259" key="6">
    <source>
        <dbReference type="Pfam" id="PF00441"/>
    </source>
</evidence>
<keyword evidence="3 5" id="KW-0285">Flavoprotein</keyword>
<dbReference type="SUPFAM" id="SSF47203">
    <property type="entry name" value="Acyl-CoA dehydrogenase C-terminal domain-like"/>
    <property type="match status" value="1"/>
</dbReference>